<evidence type="ECO:0000313" key="2">
    <source>
        <dbReference type="EMBL" id="KAK3795377.1"/>
    </source>
</evidence>
<gene>
    <name evidence="2" type="ORF">RRG08_000235</name>
</gene>
<reference evidence="2" key="1">
    <citation type="journal article" date="2023" name="G3 (Bethesda)">
        <title>A reference genome for the long-term kleptoplast-retaining sea slug Elysia crispata morphotype clarki.</title>
        <authorList>
            <person name="Eastman K.E."/>
            <person name="Pendleton A.L."/>
            <person name="Shaikh M.A."/>
            <person name="Suttiyut T."/>
            <person name="Ogas R."/>
            <person name="Tomko P."/>
            <person name="Gavelis G."/>
            <person name="Widhalm J.R."/>
            <person name="Wisecaver J.H."/>
        </authorList>
    </citation>
    <scope>NUCLEOTIDE SEQUENCE</scope>
    <source>
        <strain evidence="2">ECLA1</strain>
    </source>
</reference>
<dbReference type="Proteomes" id="UP001283361">
    <property type="component" value="Unassembled WGS sequence"/>
</dbReference>
<sequence length="231" mass="24966">MVAPSLARGEFLNLCQRGKGFLPFGGGGRKPSPPSKESIARGFLCLALQDCCNRGWKEERSSFKADPPGQGEAPLESFDNNPSFHSGLLFQRGFAPDLEDGLRPPRPSGGGGFAKGASPSAPPRPGGPSQWLPPWLSNPWLVSFGHRRLRSPRVAGIRLGTLVDNPPRRGLRWWGPSRYAQRIDGCPSFHFKGSGASPSTWRIAQSIPSRGLRPLKASGVHLKDAGRTRQG</sequence>
<name>A0AAE1E637_9GAST</name>
<organism evidence="2 3">
    <name type="scientific">Elysia crispata</name>
    <name type="common">lettuce slug</name>
    <dbReference type="NCBI Taxonomy" id="231223"/>
    <lineage>
        <taxon>Eukaryota</taxon>
        <taxon>Metazoa</taxon>
        <taxon>Spiralia</taxon>
        <taxon>Lophotrochozoa</taxon>
        <taxon>Mollusca</taxon>
        <taxon>Gastropoda</taxon>
        <taxon>Heterobranchia</taxon>
        <taxon>Euthyneura</taxon>
        <taxon>Panpulmonata</taxon>
        <taxon>Sacoglossa</taxon>
        <taxon>Placobranchoidea</taxon>
        <taxon>Plakobranchidae</taxon>
        <taxon>Elysia</taxon>
    </lineage>
</organism>
<comment type="caution">
    <text evidence="2">The sequence shown here is derived from an EMBL/GenBank/DDBJ whole genome shotgun (WGS) entry which is preliminary data.</text>
</comment>
<accession>A0AAE1E637</accession>
<feature type="region of interest" description="Disordered" evidence="1">
    <location>
        <begin position="96"/>
        <end position="130"/>
    </location>
</feature>
<evidence type="ECO:0000256" key="1">
    <source>
        <dbReference type="SAM" id="MobiDB-lite"/>
    </source>
</evidence>
<proteinExistence type="predicted"/>
<evidence type="ECO:0000313" key="3">
    <source>
        <dbReference type="Proteomes" id="UP001283361"/>
    </source>
</evidence>
<dbReference type="AlphaFoldDB" id="A0AAE1E637"/>
<dbReference type="EMBL" id="JAWDGP010001067">
    <property type="protein sequence ID" value="KAK3795377.1"/>
    <property type="molecule type" value="Genomic_DNA"/>
</dbReference>
<keyword evidence="3" id="KW-1185">Reference proteome</keyword>
<protein>
    <submittedName>
        <fullName evidence="2">Uncharacterized protein</fullName>
    </submittedName>
</protein>